<name>A0ABT3PZ21_9BACT</name>
<dbReference type="SUPFAM" id="SSF103088">
    <property type="entry name" value="OmpA-like"/>
    <property type="match status" value="1"/>
</dbReference>
<dbReference type="InterPro" id="IPR036737">
    <property type="entry name" value="OmpA-like_sf"/>
</dbReference>
<dbReference type="Proteomes" id="UP001207337">
    <property type="component" value="Unassembled WGS sequence"/>
</dbReference>
<feature type="region of interest" description="Disordered" evidence="1">
    <location>
        <begin position="107"/>
        <end position="143"/>
    </location>
</feature>
<dbReference type="RefSeq" id="WP_265789575.1">
    <property type="nucleotide sequence ID" value="NZ_BAABRS010000002.1"/>
</dbReference>
<sequence>MKTVDSQTTPESTNTSIPLRNGSEKSDFFSARSGSSIPFFGPSTVQPKLNIGQPGNKYEHQADRVADTVMRMPDSQIQRQPIEEEEEELQMKREETLIQRKCEECEEEEKLQKKSDGKSTSADRASNISSQLASKSGTGNRLPKTVRSEMAHKMGVDFSGVNIHTGPAAHKLNRQLGARAFTHGSDIYFNKGEYNPEFSEGKHLLAHELTHVVQQKGDGQNKIQRFVNCEEEEGCQERDTGEIPRSRSSEMMVAPISNPVEGLLVSHFTVGSSDLKENLENNSIWTNYWGQMITNENIQWQILGFSDCHGSDNVNTLIRWERAIAVNNALPSPARQKIVGFRAAPLDLCIAGNETEESRAYNRSALIQQVITGYDFDDGEEITACPTPQEWLRRALARAEITMSDWEPSEGFETNRETVMNVYAYYEYLYQTDSDLLWAGMAKLAGGTVFGAMEQAQSAQRMARAVPQVAPIADYYSNRLMELLLAMQKDIFLDLGWQHQAYIERGLECLESIMAGDNIPIEAWRDIASGESGRVSEGNQALLRREQEEILPPYYDEIQDIPDMDILPQAMSLLSQSPIPSGRSFDEVVEDGDITEFEDRWRWITEDMLPKYENLPEEYRSRLVDTPLEQLAERDFPSEP</sequence>
<evidence type="ECO:0000256" key="1">
    <source>
        <dbReference type="SAM" id="MobiDB-lite"/>
    </source>
</evidence>
<feature type="compositionally biased region" description="Polar residues" evidence="1">
    <location>
        <begin position="1"/>
        <end position="18"/>
    </location>
</feature>
<feature type="region of interest" description="Disordered" evidence="1">
    <location>
        <begin position="1"/>
        <end position="58"/>
    </location>
</feature>
<feature type="domain" description="eCIS core" evidence="2">
    <location>
        <begin position="142"/>
        <end position="217"/>
    </location>
</feature>
<protein>
    <submittedName>
        <fullName evidence="3">DUF4157 domain-containing protein</fullName>
    </submittedName>
</protein>
<comment type="caution">
    <text evidence="3">The sequence shown here is derived from an EMBL/GenBank/DDBJ whole genome shotgun (WGS) entry which is preliminary data.</text>
</comment>
<gene>
    <name evidence="3" type="ORF">LQ318_09305</name>
</gene>
<evidence type="ECO:0000313" key="4">
    <source>
        <dbReference type="Proteomes" id="UP001207337"/>
    </source>
</evidence>
<dbReference type="Pfam" id="PF13699">
    <property type="entry name" value="eCIS_core"/>
    <property type="match status" value="1"/>
</dbReference>
<dbReference type="InterPro" id="IPR025295">
    <property type="entry name" value="eCIS_core_dom"/>
</dbReference>
<reference evidence="3 4" key="1">
    <citation type="submission" date="2021-11" db="EMBL/GenBank/DDBJ databases">
        <title>Aliifidinibius sp. nov., a new bacterium isolated from saline soil.</title>
        <authorList>
            <person name="Galisteo C."/>
            <person name="De La Haba R."/>
            <person name="Sanchez-Porro C."/>
            <person name="Ventosa A."/>
        </authorList>
    </citation>
    <scope>NUCLEOTIDE SEQUENCE [LARGE SCALE GENOMIC DNA]</scope>
    <source>
        <strain evidence="3 4">KACC 190600</strain>
    </source>
</reference>
<accession>A0ABT3PZ21</accession>
<organism evidence="3 4">
    <name type="scientific">Fodinibius salicampi</name>
    <dbReference type="NCBI Taxonomy" id="1920655"/>
    <lineage>
        <taxon>Bacteria</taxon>
        <taxon>Pseudomonadati</taxon>
        <taxon>Balneolota</taxon>
        <taxon>Balneolia</taxon>
        <taxon>Balneolales</taxon>
        <taxon>Balneolaceae</taxon>
        <taxon>Fodinibius</taxon>
    </lineage>
</organism>
<evidence type="ECO:0000259" key="2">
    <source>
        <dbReference type="Pfam" id="PF13699"/>
    </source>
</evidence>
<feature type="compositionally biased region" description="Polar residues" evidence="1">
    <location>
        <begin position="118"/>
        <end position="139"/>
    </location>
</feature>
<keyword evidence="4" id="KW-1185">Reference proteome</keyword>
<evidence type="ECO:0000313" key="3">
    <source>
        <dbReference type="EMBL" id="MCW9713099.1"/>
    </source>
</evidence>
<dbReference type="EMBL" id="JAJNDC010000002">
    <property type="protein sequence ID" value="MCW9713099.1"/>
    <property type="molecule type" value="Genomic_DNA"/>
</dbReference>
<proteinExistence type="predicted"/>